<dbReference type="OrthoDB" id="26525at2759"/>
<feature type="compositionally biased region" description="Pro residues" evidence="1">
    <location>
        <begin position="32"/>
        <end position="42"/>
    </location>
</feature>
<feature type="region of interest" description="Disordered" evidence="1">
    <location>
        <begin position="1"/>
        <end position="55"/>
    </location>
</feature>
<gene>
    <name evidence="2" type="ORF">TSOC_009965</name>
</gene>
<dbReference type="InterPro" id="IPR031139">
    <property type="entry name" value="RPGRIP1_fam"/>
</dbReference>
<keyword evidence="3" id="KW-1185">Reference proteome</keyword>
<dbReference type="PANTHER" id="PTHR14240">
    <property type="entry name" value="RETINITIS PIGMENTOSA GTPASE REGULATOR-INTERACTING PROTEIN"/>
    <property type="match status" value="1"/>
</dbReference>
<evidence type="ECO:0000313" key="3">
    <source>
        <dbReference type="Proteomes" id="UP000236333"/>
    </source>
</evidence>
<evidence type="ECO:0000256" key="1">
    <source>
        <dbReference type="SAM" id="MobiDB-lite"/>
    </source>
</evidence>
<protein>
    <submittedName>
        <fullName evidence="2">Uncharacterized protein</fullName>
    </submittedName>
</protein>
<organism evidence="2 3">
    <name type="scientific">Tetrabaena socialis</name>
    <dbReference type="NCBI Taxonomy" id="47790"/>
    <lineage>
        <taxon>Eukaryota</taxon>
        <taxon>Viridiplantae</taxon>
        <taxon>Chlorophyta</taxon>
        <taxon>core chlorophytes</taxon>
        <taxon>Chlorophyceae</taxon>
        <taxon>CS clade</taxon>
        <taxon>Chlamydomonadales</taxon>
        <taxon>Tetrabaenaceae</taxon>
        <taxon>Tetrabaena</taxon>
    </lineage>
</organism>
<reference evidence="2 3" key="1">
    <citation type="journal article" date="2017" name="Mol. Biol. Evol.">
        <title>The 4-celled Tetrabaena socialis nuclear genome reveals the essential components for genetic control of cell number at the origin of multicellularity in the volvocine lineage.</title>
        <authorList>
            <person name="Featherston J."/>
            <person name="Arakaki Y."/>
            <person name="Hanschen E.R."/>
            <person name="Ferris P.J."/>
            <person name="Michod R.E."/>
            <person name="Olson B.J.S.C."/>
            <person name="Nozaki H."/>
            <person name="Durand P.M."/>
        </authorList>
    </citation>
    <scope>NUCLEOTIDE SEQUENCE [LARGE SCALE GENOMIC DNA]</scope>
    <source>
        <strain evidence="2 3">NIES-571</strain>
    </source>
</reference>
<dbReference type="AlphaFoldDB" id="A0A2J7ZUI0"/>
<name>A0A2J7ZUI0_9CHLO</name>
<dbReference type="GO" id="GO:0035869">
    <property type="term" value="C:ciliary transition zone"/>
    <property type="evidence" value="ECO:0007669"/>
    <property type="project" value="TreeGrafter"/>
</dbReference>
<comment type="caution">
    <text evidence="2">The sequence shown here is derived from an EMBL/GenBank/DDBJ whole genome shotgun (WGS) entry which is preliminary data.</text>
</comment>
<dbReference type="PANTHER" id="PTHR14240:SF1">
    <property type="entry name" value="PROTEIN FANTOM-RELATED"/>
    <property type="match status" value="1"/>
</dbReference>
<dbReference type="Proteomes" id="UP000236333">
    <property type="component" value="Unassembled WGS sequence"/>
</dbReference>
<sequence length="232" mass="25155">MIMANRSGGGRQRYGADTDQSAEQPYGGRARLPPPSPQPLPPDAGRGPVLRHESPDPASWTGLEFRLVLCLHSLQLEPEALRNPRLRNFVLMHSLFSEQAGISELDTCTQPLPKGQGDLQLNYCVSYNLLAGTASSELLGALQSADELLEVKLMSTAAGRLDMSGIAQPGTLQTTGMALLPLADIWAGRRGDMLQERIEVIEDSDEMATVAILTVSLVAEAALRTLRQQQQR</sequence>
<dbReference type="EMBL" id="PGGS01000443">
    <property type="protein sequence ID" value="PNH03935.1"/>
    <property type="molecule type" value="Genomic_DNA"/>
</dbReference>
<dbReference type="GO" id="GO:1905515">
    <property type="term" value="P:non-motile cilium assembly"/>
    <property type="evidence" value="ECO:0007669"/>
    <property type="project" value="TreeGrafter"/>
</dbReference>
<proteinExistence type="predicted"/>
<accession>A0A2J7ZUI0</accession>
<evidence type="ECO:0000313" key="2">
    <source>
        <dbReference type="EMBL" id="PNH03935.1"/>
    </source>
</evidence>